<comment type="caution">
    <text evidence="3">The sequence shown here is derived from an EMBL/GenBank/DDBJ whole genome shotgun (WGS) entry which is preliminary data.</text>
</comment>
<dbReference type="Pfam" id="PF01609">
    <property type="entry name" value="DDE_Tnp_1"/>
    <property type="match status" value="1"/>
</dbReference>
<keyword evidence="4" id="KW-1185">Reference proteome</keyword>
<dbReference type="PANTHER" id="PTHR30007">
    <property type="entry name" value="PHP DOMAIN PROTEIN"/>
    <property type="match status" value="1"/>
</dbReference>
<dbReference type="EMBL" id="BIFH01000070">
    <property type="protein sequence ID" value="GCE02615.1"/>
    <property type="molecule type" value="Genomic_DNA"/>
</dbReference>
<sequence length="162" mass="16947">MGGTRARSNRRAATRNRARACLDPLSGKTSGNVPAAGQGIDAGKKIVGRKRHVGVDTVGLLLAVWVTAASVSDNTGGIHLPSTIAAAHPTITKARIDSGYRTRAIEHGAALGIDVKVVQRDPAVKGFRILPRRWTSNTPWDGSCTTAASPATTKPTHTAPKQ</sequence>
<dbReference type="GO" id="GO:0004803">
    <property type="term" value="F:transposase activity"/>
    <property type="evidence" value="ECO:0007669"/>
    <property type="project" value="InterPro"/>
</dbReference>
<dbReference type="GO" id="GO:0003677">
    <property type="term" value="F:DNA binding"/>
    <property type="evidence" value="ECO:0007669"/>
    <property type="project" value="InterPro"/>
</dbReference>
<evidence type="ECO:0000313" key="4">
    <source>
        <dbReference type="Proteomes" id="UP000286931"/>
    </source>
</evidence>
<dbReference type="GO" id="GO:0006313">
    <property type="term" value="P:DNA transposition"/>
    <property type="evidence" value="ECO:0007669"/>
    <property type="project" value="InterPro"/>
</dbReference>
<feature type="compositionally biased region" description="Low complexity" evidence="1">
    <location>
        <begin position="145"/>
        <end position="162"/>
    </location>
</feature>
<evidence type="ECO:0000256" key="1">
    <source>
        <dbReference type="SAM" id="MobiDB-lite"/>
    </source>
</evidence>
<evidence type="ECO:0000259" key="2">
    <source>
        <dbReference type="Pfam" id="PF01609"/>
    </source>
</evidence>
<dbReference type="Proteomes" id="UP000286931">
    <property type="component" value="Unassembled WGS sequence"/>
</dbReference>
<dbReference type="PANTHER" id="PTHR30007:SF0">
    <property type="entry name" value="TRANSPOSASE"/>
    <property type="match status" value="1"/>
</dbReference>
<feature type="region of interest" description="Disordered" evidence="1">
    <location>
        <begin position="138"/>
        <end position="162"/>
    </location>
</feature>
<name>A0A401Z709_9ACTN</name>
<protein>
    <submittedName>
        <fullName evidence="3">DDE transposase</fullName>
    </submittedName>
</protein>
<reference evidence="3 4" key="1">
    <citation type="submission" date="2018-12" db="EMBL/GenBank/DDBJ databases">
        <title>Draft genome sequence of Embleya hyalina NBRC 13850T.</title>
        <authorList>
            <person name="Komaki H."/>
            <person name="Hosoyama A."/>
            <person name="Kimura A."/>
            <person name="Ichikawa N."/>
            <person name="Tamura T."/>
        </authorList>
    </citation>
    <scope>NUCLEOTIDE SEQUENCE [LARGE SCALE GENOMIC DNA]</scope>
    <source>
        <strain evidence="3 4">NBRC 13850</strain>
    </source>
</reference>
<organism evidence="3 4">
    <name type="scientific">Embleya hyalina</name>
    <dbReference type="NCBI Taxonomy" id="516124"/>
    <lineage>
        <taxon>Bacteria</taxon>
        <taxon>Bacillati</taxon>
        <taxon>Actinomycetota</taxon>
        <taxon>Actinomycetes</taxon>
        <taxon>Kitasatosporales</taxon>
        <taxon>Streptomycetaceae</taxon>
        <taxon>Embleya</taxon>
    </lineage>
</organism>
<accession>A0A401Z709</accession>
<evidence type="ECO:0000313" key="3">
    <source>
        <dbReference type="EMBL" id="GCE02615.1"/>
    </source>
</evidence>
<dbReference type="AlphaFoldDB" id="A0A401Z709"/>
<proteinExistence type="predicted"/>
<dbReference type="InterPro" id="IPR002559">
    <property type="entry name" value="Transposase_11"/>
</dbReference>
<feature type="domain" description="Transposase IS4-like" evidence="2">
    <location>
        <begin position="33"/>
        <end position="113"/>
    </location>
</feature>
<gene>
    <name evidence="3" type="ORF">EHYA_10392</name>
</gene>